<keyword evidence="3" id="KW-0378">Hydrolase</keyword>
<dbReference type="Gene3D" id="3.30.160.380">
    <property type="entry name" value="Dicer dimerisation domain"/>
    <property type="match status" value="1"/>
</dbReference>
<proteinExistence type="predicted"/>
<dbReference type="InterPro" id="IPR000999">
    <property type="entry name" value="RNase_III_dom"/>
</dbReference>
<protein>
    <recommendedName>
        <fullName evidence="12">RNase III domain-containing protein</fullName>
    </recommendedName>
</protein>
<dbReference type="InterPro" id="IPR005034">
    <property type="entry name" value="Dicer_dimerisation"/>
</dbReference>
<evidence type="ECO:0000256" key="3">
    <source>
        <dbReference type="ARBA" id="ARBA00022801"/>
    </source>
</evidence>
<dbReference type="PANTHER" id="PTHR14950">
    <property type="entry name" value="DICER-RELATED"/>
    <property type="match status" value="1"/>
</dbReference>
<dbReference type="CDD" id="cd00593">
    <property type="entry name" value="RIBOc"/>
    <property type="match status" value="1"/>
</dbReference>
<evidence type="ECO:0000256" key="1">
    <source>
        <dbReference type="ARBA" id="ARBA00022737"/>
    </source>
</evidence>
<dbReference type="Proteomes" id="UP000827284">
    <property type="component" value="Unassembled WGS sequence"/>
</dbReference>
<feature type="domain" description="RNase III" evidence="8">
    <location>
        <begin position="491"/>
        <end position="609"/>
    </location>
</feature>
<dbReference type="PROSITE" id="PS50142">
    <property type="entry name" value="RNASE_3_2"/>
    <property type="match status" value="1"/>
</dbReference>
<dbReference type="GO" id="GO:0004525">
    <property type="term" value="F:ribonuclease III activity"/>
    <property type="evidence" value="ECO:0007669"/>
    <property type="project" value="InterPro"/>
</dbReference>
<comment type="caution">
    <text evidence="10">The sequence shown here is derived from an EMBL/GenBank/DDBJ whole genome shotgun (WGS) entry which is preliminary data.</text>
</comment>
<evidence type="ECO:0000256" key="5">
    <source>
        <dbReference type="ARBA" id="ARBA00022840"/>
    </source>
</evidence>
<dbReference type="InterPro" id="IPR036389">
    <property type="entry name" value="RNase_III_sf"/>
</dbReference>
<dbReference type="GO" id="GO:0003723">
    <property type="term" value="F:RNA binding"/>
    <property type="evidence" value="ECO:0007669"/>
    <property type="project" value="UniProtKB-UniRule"/>
</dbReference>
<gene>
    <name evidence="10" type="ORF">EMPS_00369</name>
</gene>
<dbReference type="SMART" id="SM00535">
    <property type="entry name" value="RIBOc"/>
    <property type="match status" value="1"/>
</dbReference>
<dbReference type="PANTHER" id="PTHR14950:SF37">
    <property type="entry name" value="ENDORIBONUCLEASE DICER"/>
    <property type="match status" value="1"/>
</dbReference>
<dbReference type="InterPro" id="IPR038248">
    <property type="entry name" value="Dicer_dimer_sf"/>
</dbReference>
<dbReference type="Gene3D" id="1.10.1520.10">
    <property type="entry name" value="Ribonuclease III domain"/>
    <property type="match status" value="1"/>
</dbReference>
<evidence type="ECO:0000256" key="7">
    <source>
        <dbReference type="SAM" id="MobiDB-lite"/>
    </source>
</evidence>
<dbReference type="GO" id="GO:0004386">
    <property type="term" value="F:helicase activity"/>
    <property type="evidence" value="ECO:0007669"/>
    <property type="project" value="UniProtKB-KW"/>
</dbReference>
<evidence type="ECO:0000259" key="8">
    <source>
        <dbReference type="PROSITE" id="PS50142"/>
    </source>
</evidence>
<evidence type="ECO:0000256" key="2">
    <source>
        <dbReference type="ARBA" id="ARBA00022741"/>
    </source>
</evidence>
<dbReference type="AlphaFoldDB" id="A0A9P3H1J1"/>
<sequence length="1024" mass="112815">MALVRVSQQPTVLDKDNAIRLLEECCAASVQDEDFAIGPQFAYQEIDDKKIHGFICFLTLPLPGPFRNIPSDPSPSKEAAKQSVAFMACSMLVELGVLCNVVVPIEIPDDDSEDEEKPDNWQRDIILIDSDEDDTPNIVNKNKKPTGGSVRPNDHSMRNRHPVLKDTHSFHLYAVSRTSVWGKELRDTCVLTTNELDILPSDGSSTVTLLDFAREVKVFHQRLVLTSSQLQRLKKFNNFILENVWMWGYSKVTEMNYLFAPVDLTAGAEVDKVINWHDLELQDFTRMQDFRQFLDRIGFLDTVAYIPSVMESLVAISRTKKTKAPTAAKTPKRTTAVIVAPRHQVPAEIRPSALENAQLEHATFVSFVFRKCLRATHFFSDNPLWGAGELTAAMDSDRRPRGDLKSLGTALKKDGLDAAVKAYRALYPKQDSFKCWADLDKNHRKWLRQCGDSTQTNLAEVHFPGRLRLESSFDYRFKDPWHFWHARHDGHRFQRLEFLGDAVLDYVVFEHYHRKFPKTHPCKIMALRVECVRNRTLSALALTWGLHEETTRSSEYHCAVKAAVREIKRMEALSPTKALEGKYWLPLKLPKALADQSEAFIGGIYADSGFDMEVMFRVVERMFAPFMDKYVVPLHLDLTDGINPEVPRPTLGRPSQTIHLGTIGKSQSTNPPCPKPPTTLPMHLATEPTTTITVGSLLPQKKGGIVKNTHSGVHAASAVSRVYALLGKAKKSAVPSKSCPVPLNVNGLVGSVGKSSKRKKWKNRRLLQGASGFAGGGLAHSSKGAGLATTSGCTALTQSALEKHDVLLGSTTGSNSSMVASGPTYEPPSDVIPKSFLWGGSKPSTPLSLLSTHALDFTNWRPPTAPAPAGSFIGPPELQQRSVSAFERTVHTPLGLRPVAETKSAATFSQGAPHYFEHSQGRLDVPWMPRAGPQADRSIGTVAAVGAFGSSLPTSGMSNSVGFHGFGKGGSTSNTHGFGSGLASTASFGFSEPFSYGVPSEPKDAPQMDKDGDIFMHEYRFSKE</sequence>
<keyword evidence="5" id="KW-0067">ATP-binding</keyword>
<keyword evidence="4" id="KW-0347">Helicase</keyword>
<dbReference type="Pfam" id="PF00636">
    <property type="entry name" value="Ribonuclease_3"/>
    <property type="match status" value="1"/>
</dbReference>
<keyword evidence="1" id="KW-0677">Repeat</keyword>
<keyword evidence="2" id="KW-0547">Nucleotide-binding</keyword>
<dbReference type="EMBL" id="BQFW01000001">
    <property type="protein sequence ID" value="GJJ68023.1"/>
    <property type="molecule type" value="Genomic_DNA"/>
</dbReference>
<evidence type="ECO:0008006" key="12">
    <source>
        <dbReference type="Google" id="ProtNLM"/>
    </source>
</evidence>
<dbReference type="SUPFAM" id="SSF69065">
    <property type="entry name" value="RNase III domain-like"/>
    <property type="match status" value="1"/>
</dbReference>
<evidence type="ECO:0000256" key="4">
    <source>
        <dbReference type="ARBA" id="ARBA00022806"/>
    </source>
</evidence>
<dbReference type="GO" id="GO:0006396">
    <property type="term" value="P:RNA processing"/>
    <property type="evidence" value="ECO:0007669"/>
    <property type="project" value="InterPro"/>
</dbReference>
<feature type="region of interest" description="Disordered" evidence="7">
    <location>
        <begin position="134"/>
        <end position="156"/>
    </location>
</feature>
<dbReference type="PROSITE" id="PS51327">
    <property type="entry name" value="DICER_DSRBF"/>
    <property type="match status" value="1"/>
</dbReference>
<dbReference type="Pfam" id="PF03368">
    <property type="entry name" value="Dicer_dimer"/>
    <property type="match status" value="1"/>
</dbReference>
<evidence type="ECO:0000313" key="11">
    <source>
        <dbReference type="Proteomes" id="UP000827284"/>
    </source>
</evidence>
<reference evidence="10" key="2">
    <citation type="journal article" date="2022" name="Microbiol. Resour. Announc.">
        <title>Whole-Genome Sequence of Entomortierella parvispora E1425, a Mucoromycotan Fungus Associated with Burkholderiaceae-Related Endosymbiotic Bacteria.</title>
        <authorList>
            <person name="Herlambang A."/>
            <person name="Guo Y."/>
            <person name="Takashima Y."/>
            <person name="Narisawa K."/>
            <person name="Ohta H."/>
            <person name="Nishizawa T."/>
        </authorList>
    </citation>
    <scope>NUCLEOTIDE SEQUENCE</scope>
    <source>
        <strain evidence="10">E1425</strain>
    </source>
</reference>
<organism evidence="10 11">
    <name type="scientific">Entomortierella parvispora</name>
    <dbReference type="NCBI Taxonomy" id="205924"/>
    <lineage>
        <taxon>Eukaryota</taxon>
        <taxon>Fungi</taxon>
        <taxon>Fungi incertae sedis</taxon>
        <taxon>Mucoromycota</taxon>
        <taxon>Mortierellomycotina</taxon>
        <taxon>Mortierellomycetes</taxon>
        <taxon>Mortierellales</taxon>
        <taxon>Mortierellaceae</taxon>
        <taxon>Entomortierella</taxon>
    </lineage>
</organism>
<accession>A0A9P3H1J1</accession>
<reference evidence="10" key="1">
    <citation type="submission" date="2021-11" db="EMBL/GenBank/DDBJ databases">
        <authorList>
            <person name="Herlambang A."/>
            <person name="Guo Y."/>
            <person name="Takashima Y."/>
            <person name="Nishizawa T."/>
        </authorList>
    </citation>
    <scope>NUCLEOTIDE SEQUENCE</scope>
    <source>
        <strain evidence="10">E1425</strain>
    </source>
</reference>
<evidence type="ECO:0000256" key="6">
    <source>
        <dbReference type="PROSITE-ProRule" id="PRU00657"/>
    </source>
</evidence>
<dbReference type="PROSITE" id="PS00517">
    <property type="entry name" value="RNASE_3_1"/>
    <property type="match status" value="1"/>
</dbReference>
<name>A0A9P3H1J1_9FUNG</name>
<evidence type="ECO:0000259" key="9">
    <source>
        <dbReference type="PROSITE" id="PS51327"/>
    </source>
</evidence>
<evidence type="ECO:0000313" key="10">
    <source>
        <dbReference type="EMBL" id="GJJ68023.1"/>
    </source>
</evidence>
<dbReference type="GO" id="GO:0005524">
    <property type="term" value="F:ATP binding"/>
    <property type="evidence" value="ECO:0007669"/>
    <property type="project" value="UniProtKB-KW"/>
</dbReference>
<keyword evidence="6" id="KW-0694">RNA-binding</keyword>
<keyword evidence="11" id="KW-1185">Reference proteome</keyword>
<dbReference type="OrthoDB" id="416741at2759"/>
<feature type="domain" description="Dicer dsRNA-binding fold" evidence="9">
    <location>
        <begin position="18"/>
        <end position="112"/>
    </location>
</feature>